<feature type="domain" description="HAT C-terminal dimerisation" evidence="1">
    <location>
        <begin position="135"/>
        <end position="186"/>
    </location>
</feature>
<sequence length="204" mass="23556">MPAANHYVPPSMPRIIQGQVHRNNAPTPTPEDYYRISLTTDLLNHALMQLESRFEDAVFVYYKGFSVIPSILLPTDPIWNDNVKEFCNYYRQDIPNYAGLPGEILWWERTWKGKNDRREDIPDSIDATLEQIDKGAYVNICTILRILISIPISSASCERSISTLRNLKTYLRNTMVQDRLNGLALMHGHRGMKLDLEQILDLFC</sequence>
<protein>
    <recommendedName>
        <fullName evidence="1">HAT C-terminal dimerisation domain-containing protein</fullName>
    </recommendedName>
</protein>
<gene>
    <name evidence="2" type="ORF">PMEA_00007030</name>
</gene>
<organism evidence="2 3">
    <name type="scientific">Pocillopora meandrina</name>
    <dbReference type="NCBI Taxonomy" id="46732"/>
    <lineage>
        <taxon>Eukaryota</taxon>
        <taxon>Metazoa</taxon>
        <taxon>Cnidaria</taxon>
        <taxon>Anthozoa</taxon>
        <taxon>Hexacorallia</taxon>
        <taxon>Scleractinia</taxon>
        <taxon>Astrocoeniina</taxon>
        <taxon>Pocilloporidae</taxon>
        <taxon>Pocillopora</taxon>
    </lineage>
</organism>
<evidence type="ECO:0000313" key="3">
    <source>
        <dbReference type="Proteomes" id="UP001159428"/>
    </source>
</evidence>
<dbReference type="EMBL" id="CALNXJ010000152">
    <property type="protein sequence ID" value="CAH3167242.1"/>
    <property type="molecule type" value="Genomic_DNA"/>
</dbReference>
<dbReference type="Proteomes" id="UP001159428">
    <property type="component" value="Unassembled WGS sequence"/>
</dbReference>
<evidence type="ECO:0000313" key="2">
    <source>
        <dbReference type="EMBL" id="CAH3167242.1"/>
    </source>
</evidence>
<dbReference type="SUPFAM" id="SSF53098">
    <property type="entry name" value="Ribonuclease H-like"/>
    <property type="match status" value="1"/>
</dbReference>
<dbReference type="PANTHER" id="PTHR46289">
    <property type="entry name" value="52 KDA REPRESSOR OF THE INHIBITOR OF THE PROTEIN KINASE-LIKE PROTEIN-RELATED"/>
    <property type="match status" value="1"/>
</dbReference>
<dbReference type="PANTHER" id="PTHR46289:SF14">
    <property type="entry name" value="DUF4371 DOMAIN-CONTAINING PROTEIN"/>
    <property type="match status" value="1"/>
</dbReference>
<name>A0AAU9Y495_9CNID</name>
<dbReference type="Pfam" id="PF05699">
    <property type="entry name" value="Dimer_Tnp_hAT"/>
    <property type="match status" value="1"/>
</dbReference>
<reference evidence="2 3" key="1">
    <citation type="submission" date="2022-05" db="EMBL/GenBank/DDBJ databases">
        <authorList>
            <consortium name="Genoscope - CEA"/>
            <person name="William W."/>
        </authorList>
    </citation>
    <scope>NUCLEOTIDE SEQUENCE [LARGE SCALE GENOMIC DNA]</scope>
</reference>
<dbReference type="InterPro" id="IPR008906">
    <property type="entry name" value="HATC_C_dom"/>
</dbReference>
<dbReference type="GO" id="GO:0046983">
    <property type="term" value="F:protein dimerization activity"/>
    <property type="evidence" value="ECO:0007669"/>
    <property type="project" value="InterPro"/>
</dbReference>
<dbReference type="AlphaFoldDB" id="A0AAU9Y495"/>
<dbReference type="InterPro" id="IPR052958">
    <property type="entry name" value="IFN-induced_PKR_regulator"/>
</dbReference>
<comment type="caution">
    <text evidence="2">The sequence shown here is derived from an EMBL/GenBank/DDBJ whole genome shotgun (WGS) entry which is preliminary data.</text>
</comment>
<accession>A0AAU9Y495</accession>
<evidence type="ECO:0000259" key="1">
    <source>
        <dbReference type="Pfam" id="PF05699"/>
    </source>
</evidence>
<proteinExistence type="predicted"/>
<keyword evidence="3" id="KW-1185">Reference proteome</keyword>
<dbReference type="InterPro" id="IPR012337">
    <property type="entry name" value="RNaseH-like_sf"/>
</dbReference>